<dbReference type="EMBL" id="JACDUU010000001">
    <property type="protein sequence ID" value="MBA2869795.1"/>
    <property type="molecule type" value="Genomic_DNA"/>
</dbReference>
<name>A0A7V9YX03_9BACL</name>
<keyword evidence="5" id="KW-1185">Reference proteome</keyword>
<keyword evidence="2" id="KW-0472">Membrane</keyword>
<evidence type="ECO:0000256" key="2">
    <source>
        <dbReference type="SAM" id="Phobius"/>
    </source>
</evidence>
<sequence length="217" mass="25396">MLTKPKTSFQGARYEQRAKRRKVNRILNTLIGFVFTLILFFGWQLIFSNDKEPEKASHPVNEKKEETVEKEEKEDKESVKVEFNENVKNDNKEELEEESEQETNEEVTVIEGDPNSNIIQEIVNPSWQPIGTTQSEPHVTTFEKESVDWKEMLDAISYATRLSQSEMIVWFIGNNGPNKAVATISTKDKQQNYKVYIEWVEQQGWKPVKVQQLRNRE</sequence>
<feature type="domain" description="DUF1510" evidence="3">
    <location>
        <begin position="122"/>
        <end position="213"/>
    </location>
</feature>
<keyword evidence="2" id="KW-1133">Transmembrane helix</keyword>
<dbReference type="Pfam" id="PF07423">
    <property type="entry name" value="DUF1510"/>
    <property type="match status" value="1"/>
</dbReference>
<reference evidence="4 5" key="1">
    <citation type="submission" date="2020-07" db="EMBL/GenBank/DDBJ databases">
        <title>Genomic Encyclopedia of Type Strains, Phase IV (KMG-IV): sequencing the most valuable type-strain genomes for metagenomic binning, comparative biology and taxonomic classification.</title>
        <authorList>
            <person name="Goeker M."/>
        </authorList>
    </citation>
    <scope>NUCLEOTIDE SEQUENCE [LARGE SCALE GENOMIC DNA]</scope>
    <source>
        <strain evidence="4 5">DSM 25220</strain>
    </source>
</reference>
<proteinExistence type="predicted"/>
<dbReference type="AlphaFoldDB" id="A0A7V9YX03"/>
<accession>A0A7V9YX03</accession>
<evidence type="ECO:0000313" key="4">
    <source>
        <dbReference type="EMBL" id="MBA2869795.1"/>
    </source>
</evidence>
<protein>
    <submittedName>
        <fullName evidence="4">Cytoskeletal protein RodZ</fullName>
    </submittedName>
</protein>
<feature type="compositionally biased region" description="Acidic residues" evidence="1">
    <location>
        <begin position="93"/>
        <end position="105"/>
    </location>
</feature>
<dbReference type="Proteomes" id="UP000580891">
    <property type="component" value="Unassembled WGS sequence"/>
</dbReference>
<comment type="caution">
    <text evidence="4">The sequence shown here is derived from an EMBL/GenBank/DDBJ whole genome shotgun (WGS) entry which is preliminary data.</text>
</comment>
<organism evidence="4 5">
    <name type="scientific">[Anoxybacillus] calidus</name>
    <dbReference type="NCBI Taxonomy" id="575178"/>
    <lineage>
        <taxon>Bacteria</taxon>
        <taxon>Bacillati</taxon>
        <taxon>Bacillota</taxon>
        <taxon>Bacilli</taxon>
        <taxon>Bacillales</taxon>
        <taxon>Anoxybacillaceae</taxon>
        <taxon>Paranoxybacillus</taxon>
    </lineage>
</organism>
<gene>
    <name evidence="4" type="ORF">HNQ85_000053</name>
</gene>
<keyword evidence="2" id="KW-0812">Transmembrane</keyword>
<evidence type="ECO:0000256" key="1">
    <source>
        <dbReference type="SAM" id="MobiDB-lite"/>
    </source>
</evidence>
<feature type="transmembrane region" description="Helical" evidence="2">
    <location>
        <begin position="26"/>
        <end position="47"/>
    </location>
</feature>
<feature type="region of interest" description="Disordered" evidence="1">
    <location>
        <begin position="51"/>
        <end position="106"/>
    </location>
</feature>
<dbReference type="InterPro" id="IPR009988">
    <property type="entry name" value="DUF1510"/>
</dbReference>
<dbReference type="RefSeq" id="WP_246326752.1">
    <property type="nucleotide sequence ID" value="NZ_JACDUU010000001.1"/>
</dbReference>
<feature type="compositionally biased region" description="Basic and acidic residues" evidence="1">
    <location>
        <begin position="51"/>
        <end position="92"/>
    </location>
</feature>
<evidence type="ECO:0000259" key="3">
    <source>
        <dbReference type="Pfam" id="PF07423"/>
    </source>
</evidence>
<evidence type="ECO:0000313" key="5">
    <source>
        <dbReference type="Proteomes" id="UP000580891"/>
    </source>
</evidence>